<comment type="similarity">
    <text evidence="11">Belongs to the Thz kinase family.</text>
</comment>
<keyword evidence="10 11" id="KW-0784">Thiamine biosynthesis</keyword>
<accession>A0ABT0IP80</accession>
<protein>
    <recommendedName>
        <fullName evidence="11">Hydroxyethylthiazole kinase</fullName>
        <ecNumber evidence="11">2.7.1.50</ecNumber>
    </recommendedName>
    <alternativeName>
        <fullName evidence="11">4-methyl-5-beta-hydroxyethylthiazole kinase</fullName>
        <shortName evidence="11">TH kinase</shortName>
        <shortName evidence="11">Thz kinase</shortName>
    </alternativeName>
</protein>
<feature type="binding site" evidence="11">
    <location>
        <position position="197"/>
    </location>
    <ligand>
        <name>substrate</name>
    </ligand>
</feature>
<dbReference type="NCBIfam" id="TIGR00694">
    <property type="entry name" value="thiM"/>
    <property type="match status" value="1"/>
</dbReference>
<evidence type="ECO:0000256" key="7">
    <source>
        <dbReference type="ARBA" id="ARBA00022777"/>
    </source>
</evidence>
<dbReference type="InterPro" id="IPR029056">
    <property type="entry name" value="Ribokinase-like"/>
</dbReference>
<evidence type="ECO:0000256" key="9">
    <source>
        <dbReference type="ARBA" id="ARBA00022842"/>
    </source>
</evidence>
<dbReference type="RefSeq" id="WP_248682406.1">
    <property type="nucleotide sequence ID" value="NZ_JALPRY010000008.1"/>
</dbReference>
<proteinExistence type="inferred from homology"/>
<comment type="catalytic activity">
    <reaction evidence="1 11">
        <text>5-(2-hydroxyethyl)-4-methylthiazole + ATP = 4-methyl-5-(2-phosphooxyethyl)-thiazole + ADP + H(+)</text>
        <dbReference type="Rhea" id="RHEA:24212"/>
        <dbReference type="ChEBI" id="CHEBI:15378"/>
        <dbReference type="ChEBI" id="CHEBI:17957"/>
        <dbReference type="ChEBI" id="CHEBI:30616"/>
        <dbReference type="ChEBI" id="CHEBI:58296"/>
        <dbReference type="ChEBI" id="CHEBI:456216"/>
        <dbReference type="EC" id="2.7.1.50"/>
    </reaction>
</comment>
<gene>
    <name evidence="11 12" type="primary">thiM</name>
    <name evidence="12" type="ORF">M0654_06745</name>
</gene>
<feature type="binding site" evidence="11">
    <location>
        <position position="49"/>
    </location>
    <ligand>
        <name>substrate</name>
    </ligand>
</feature>
<evidence type="ECO:0000256" key="1">
    <source>
        <dbReference type="ARBA" id="ARBA00001771"/>
    </source>
</evidence>
<keyword evidence="8 11" id="KW-0067">ATP-binding</keyword>
<evidence type="ECO:0000256" key="8">
    <source>
        <dbReference type="ARBA" id="ARBA00022840"/>
    </source>
</evidence>
<evidence type="ECO:0000256" key="11">
    <source>
        <dbReference type="HAMAP-Rule" id="MF_00228"/>
    </source>
</evidence>
<dbReference type="Gene3D" id="3.40.1190.20">
    <property type="match status" value="1"/>
</dbReference>
<feature type="binding site" evidence="11">
    <location>
        <position position="124"/>
    </location>
    <ligand>
        <name>ATP</name>
        <dbReference type="ChEBI" id="CHEBI:30616"/>
    </ligand>
</feature>
<comment type="function">
    <text evidence="11">Catalyzes the phosphorylation of the hydroxyl group of 4-methyl-5-beta-hydroxyethylthiazole (THZ).</text>
</comment>
<dbReference type="GO" id="GO:0004417">
    <property type="term" value="F:hydroxyethylthiazole kinase activity"/>
    <property type="evidence" value="ECO:0007669"/>
    <property type="project" value="UniProtKB-EC"/>
</dbReference>
<name>A0ABT0IP80_9HYPH</name>
<dbReference type="NCBIfam" id="NF006830">
    <property type="entry name" value="PRK09355.1"/>
    <property type="match status" value="1"/>
</dbReference>
<keyword evidence="9 11" id="KW-0460">Magnesium</keyword>
<dbReference type="PRINTS" id="PR01099">
    <property type="entry name" value="HYETHTZKNASE"/>
</dbReference>
<feature type="binding site" evidence="11">
    <location>
        <position position="170"/>
    </location>
    <ligand>
        <name>ATP</name>
        <dbReference type="ChEBI" id="CHEBI:30616"/>
    </ligand>
</feature>
<keyword evidence="13" id="KW-1185">Reference proteome</keyword>
<evidence type="ECO:0000313" key="12">
    <source>
        <dbReference type="EMBL" id="MCK8779682.1"/>
    </source>
</evidence>
<keyword evidence="7 11" id="KW-0418">Kinase</keyword>
<dbReference type="Proteomes" id="UP001202827">
    <property type="component" value="Unassembled WGS sequence"/>
</dbReference>
<dbReference type="InterPro" id="IPR000417">
    <property type="entry name" value="Hyethyz_kinase"/>
</dbReference>
<keyword evidence="5 11" id="KW-0479">Metal-binding</keyword>
<dbReference type="PIRSF" id="PIRSF000513">
    <property type="entry name" value="Thz_kinase"/>
    <property type="match status" value="1"/>
</dbReference>
<evidence type="ECO:0000256" key="2">
    <source>
        <dbReference type="ARBA" id="ARBA00001946"/>
    </source>
</evidence>
<evidence type="ECO:0000256" key="3">
    <source>
        <dbReference type="ARBA" id="ARBA00004868"/>
    </source>
</evidence>
<evidence type="ECO:0000256" key="5">
    <source>
        <dbReference type="ARBA" id="ARBA00022723"/>
    </source>
</evidence>
<evidence type="ECO:0000313" key="13">
    <source>
        <dbReference type="Proteomes" id="UP001202827"/>
    </source>
</evidence>
<dbReference type="HAMAP" id="MF_00228">
    <property type="entry name" value="Thz_kinase"/>
    <property type="match status" value="1"/>
</dbReference>
<evidence type="ECO:0000256" key="10">
    <source>
        <dbReference type="ARBA" id="ARBA00022977"/>
    </source>
</evidence>
<comment type="caution">
    <text evidence="12">The sequence shown here is derived from an EMBL/GenBank/DDBJ whole genome shotgun (WGS) entry which is preliminary data.</text>
</comment>
<organism evidence="12 13">
    <name type="scientific">Neorhizobium turbinariae</name>
    <dbReference type="NCBI Taxonomy" id="2937795"/>
    <lineage>
        <taxon>Bacteria</taxon>
        <taxon>Pseudomonadati</taxon>
        <taxon>Pseudomonadota</taxon>
        <taxon>Alphaproteobacteria</taxon>
        <taxon>Hyphomicrobiales</taxon>
        <taxon>Rhizobiaceae</taxon>
        <taxon>Rhizobium/Agrobacterium group</taxon>
        <taxon>Neorhizobium</taxon>
    </lineage>
</organism>
<comment type="cofactor">
    <cofactor evidence="2 11">
        <name>Mg(2+)</name>
        <dbReference type="ChEBI" id="CHEBI:18420"/>
    </cofactor>
</comment>
<reference evidence="12 13" key="1">
    <citation type="submission" date="2022-04" db="EMBL/GenBank/DDBJ databases">
        <title>Rhizobium coralii sp. nov., isolated from coral Turbinaria peltata.</title>
        <authorList>
            <person name="Sun H."/>
        </authorList>
    </citation>
    <scope>NUCLEOTIDE SEQUENCE [LARGE SCALE GENOMIC DNA]</scope>
    <source>
        <strain evidence="12 13">NTR19</strain>
    </source>
</reference>
<evidence type="ECO:0000256" key="6">
    <source>
        <dbReference type="ARBA" id="ARBA00022741"/>
    </source>
</evidence>
<dbReference type="EMBL" id="JALPRY010000008">
    <property type="protein sequence ID" value="MCK8779682.1"/>
    <property type="molecule type" value="Genomic_DNA"/>
</dbReference>
<sequence>MQTQLLIHSPGQMLEEMRAQAPLVQCITNFVAMNIAANVLLAAGASPAMVSAQEEAGEFASIAGALTVNIGTLSPLWVGGMKSAAKAASEHGKPWVFDPVAHYATTYRRAVTAELVALKPTIIRGNASEIIAFAGSKSGGKGVDSGDAARAAEGPALGLAKQLGTVVAVTGETDFVTDGQTSWRIHGGSPLMPRVTALGCSLTGLVGAFAATRPEKPLDATVAALALFAVAGEAAAAQASGPGSFSVAFLDQLAAIDAATLDAQARIEAA</sequence>
<keyword evidence="4 11" id="KW-0808">Transferase</keyword>
<comment type="pathway">
    <text evidence="3 11">Cofactor biosynthesis; thiamine diphosphate biosynthesis; 4-methyl-5-(2-phosphoethyl)-thiazole from 5-(2-hydroxyethyl)-4-methylthiazole: step 1/1.</text>
</comment>
<evidence type="ECO:0000256" key="4">
    <source>
        <dbReference type="ARBA" id="ARBA00022679"/>
    </source>
</evidence>
<dbReference type="CDD" id="cd01170">
    <property type="entry name" value="THZ_kinase"/>
    <property type="match status" value="1"/>
</dbReference>
<keyword evidence="6 11" id="KW-0547">Nucleotide-binding</keyword>
<dbReference type="SUPFAM" id="SSF53613">
    <property type="entry name" value="Ribokinase-like"/>
    <property type="match status" value="1"/>
</dbReference>
<dbReference type="EC" id="2.7.1.50" evidence="11"/>
<dbReference type="Pfam" id="PF02110">
    <property type="entry name" value="HK"/>
    <property type="match status" value="1"/>
</dbReference>